<gene>
    <name evidence="2" type="ORF">BpHYR1_042838</name>
</gene>
<feature type="transmembrane region" description="Helical" evidence="1">
    <location>
        <begin position="77"/>
        <end position="93"/>
    </location>
</feature>
<keyword evidence="3" id="KW-1185">Reference proteome</keyword>
<dbReference type="EMBL" id="REGN01002818">
    <property type="protein sequence ID" value="RNA25988.1"/>
    <property type="molecule type" value="Genomic_DNA"/>
</dbReference>
<organism evidence="2 3">
    <name type="scientific">Brachionus plicatilis</name>
    <name type="common">Marine rotifer</name>
    <name type="synonym">Brachionus muelleri</name>
    <dbReference type="NCBI Taxonomy" id="10195"/>
    <lineage>
        <taxon>Eukaryota</taxon>
        <taxon>Metazoa</taxon>
        <taxon>Spiralia</taxon>
        <taxon>Gnathifera</taxon>
        <taxon>Rotifera</taxon>
        <taxon>Eurotatoria</taxon>
        <taxon>Monogononta</taxon>
        <taxon>Pseudotrocha</taxon>
        <taxon>Ploima</taxon>
        <taxon>Brachionidae</taxon>
        <taxon>Brachionus</taxon>
    </lineage>
</organism>
<keyword evidence="1" id="KW-0812">Transmembrane</keyword>
<keyword evidence="1" id="KW-1133">Transmembrane helix</keyword>
<sequence length="138" mass="16066">MGIFIISSKRNESSSAFANIINTHKNLSIYNCFSRSFKKLEQGYANHLQACCIISNNFFFTFGGLLKIIPKFRDFEIILWFLTVLSLTVNFVISMQMEHYTMLSCFIAGLCFSIKNPLSLKKSKWTIPNWYWILSYES</sequence>
<protein>
    <submittedName>
        <fullName evidence="2">Uncharacterized protein</fullName>
    </submittedName>
</protein>
<name>A0A3M7RRR7_BRAPC</name>
<evidence type="ECO:0000313" key="2">
    <source>
        <dbReference type="EMBL" id="RNA25988.1"/>
    </source>
</evidence>
<proteinExistence type="predicted"/>
<dbReference type="AlphaFoldDB" id="A0A3M7RRR7"/>
<accession>A0A3M7RRR7</accession>
<dbReference type="Proteomes" id="UP000276133">
    <property type="component" value="Unassembled WGS sequence"/>
</dbReference>
<comment type="caution">
    <text evidence="2">The sequence shown here is derived from an EMBL/GenBank/DDBJ whole genome shotgun (WGS) entry which is preliminary data.</text>
</comment>
<evidence type="ECO:0000313" key="3">
    <source>
        <dbReference type="Proteomes" id="UP000276133"/>
    </source>
</evidence>
<keyword evidence="1" id="KW-0472">Membrane</keyword>
<evidence type="ECO:0000256" key="1">
    <source>
        <dbReference type="SAM" id="Phobius"/>
    </source>
</evidence>
<reference evidence="2 3" key="1">
    <citation type="journal article" date="2018" name="Sci. Rep.">
        <title>Genomic signatures of local adaptation to the degree of environmental predictability in rotifers.</title>
        <authorList>
            <person name="Franch-Gras L."/>
            <person name="Hahn C."/>
            <person name="Garcia-Roger E.M."/>
            <person name="Carmona M.J."/>
            <person name="Serra M."/>
            <person name="Gomez A."/>
        </authorList>
    </citation>
    <scope>NUCLEOTIDE SEQUENCE [LARGE SCALE GENOMIC DNA]</scope>
    <source>
        <strain evidence="2">HYR1</strain>
    </source>
</reference>